<keyword evidence="1" id="KW-0812">Transmembrane</keyword>
<evidence type="ECO:0000313" key="2">
    <source>
        <dbReference type="EMBL" id="MBB5327434.1"/>
    </source>
</evidence>
<organism evidence="2 3">
    <name type="scientific">Tunturiibacter gelidiferens</name>
    <dbReference type="NCBI Taxonomy" id="3069689"/>
    <lineage>
        <taxon>Bacteria</taxon>
        <taxon>Pseudomonadati</taxon>
        <taxon>Acidobacteriota</taxon>
        <taxon>Terriglobia</taxon>
        <taxon>Terriglobales</taxon>
        <taxon>Acidobacteriaceae</taxon>
        <taxon>Tunturiibacter</taxon>
    </lineage>
</organism>
<dbReference type="EMBL" id="JACHEB010000002">
    <property type="protein sequence ID" value="MBB5327434.1"/>
    <property type="molecule type" value="Genomic_DNA"/>
</dbReference>
<sequence>MDLLVFLRGVWGNWCFGCGVLVVSLWWIDGANVVIRRVFFWGENYANFFGFILGLLHPFAREQQRVKYLGLSLWVVSSRRSAVRSLRECPYLKIEIWGTRHSAFAYFVAWVLEGAG</sequence>
<keyword evidence="1" id="KW-0472">Membrane</keyword>
<evidence type="ECO:0000256" key="1">
    <source>
        <dbReference type="SAM" id="Phobius"/>
    </source>
</evidence>
<protein>
    <recommendedName>
        <fullName evidence="4">Transmembrane protein</fullName>
    </recommendedName>
</protein>
<dbReference type="AlphaFoldDB" id="A0A9X0QBQ9"/>
<evidence type="ECO:0008006" key="4">
    <source>
        <dbReference type="Google" id="ProtNLM"/>
    </source>
</evidence>
<gene>
    <name evidence="2" type="ORF">HDF14_001039</name>
</gene>
<evidence type="ECO:0000313" key="3">
    <source>
        <dbReference type="Proteomes" id="UP000535182"/>
    </source>
</evidence>
<keyword evidence="3" id="KW-1185">Reference proteome</keyword>
<dbReference type="Proteomes" id="UP000535182">
    <property type="component" value="Unassembled WGS sequence"/>
</dbReference>
<feature type="transmembrane region" description="Helical" evidence="1">
    <location>
        <begin position="6"/>
        <end position="28"/>
    </location>
</feature>
<proteinExistence type="predicted"/>
<keyword evidence="1" id="KW-1133">Transmembrane helix</keyword>
<accession>A0A9X0QBQ9</accession>
<reference evidence="2 3" key="1">
    <citation type="submission" date="2020-08" db="EMBL/GenBank/DDBJ databases">
        <title>Genomic Encyclopedia of Type Strains, Phase IV (KMG-V): Genome sequencing to study the core and pangenomes of soil and plant-associated prokaryotes.</title>
        <authorList>
            <person name="Whitman W."/>
        </authorList>
    </citation>
    <scope>NUCLEOTIDE SEQUENCE [LARGE SCALE GENOMIC DNA]</scope>
    <source>
        <strain evidence="2 3">X5P2</strain>
    </source>
</reference>
<comment type="caution">
    <text evidence="2">The sequence shown here is derived from an EMBL/GenBank/DDBJ whole genome shotgun (WGS) entry which is preliminary data.</text>
</comment>
<name>A0A9X0QBQ9_9BACT</name>